<dbReference type="GO" id="GO:0090560">
    <property type="term" value="F:2-(3-amino-3-carboxypropyl)histidine synthase activity"/>
    <property type="evidence" value="ECO:0007669"/>
    <property type="project" value="InterPro"/>
</dbReference>
<dbReference type="InterPro" id="IPR042265">
    <property type="entry name" value="DPH1/DPH2_3"/>
</dbReference>
<evidence type="ECO:0000256" key="8">
    <source>
        <dbReference type="RuleBase" id="RU364133"/>
    </source>
</evidence>
<evidence type="ECO:0000313" key="12">
    <source>
        <dbReference type="WBParaSite" id="Bm2109b.1"/>
    </source>
</evidence>
<dbReference type="UniPathway" id="UPA00559"/>
<dbReference type="RefSeq" id="XP_042931517.1">
    <property type="nucleotide sequence ID" value="XM_043075583.1"/>
</dbReference>
<evidence type="ECO:0000256" key="3">
    <source>
        <dbReference type="ARBA" id="ARBA00006179"/>
    </source>
</evidence>
<gene>
    <name evidence="9 12" type="primary">Bma-dph-2</name>
    <name evidence="10" type="ORF">BM_BM2109</name>
    <name evidence="9" type="ORF">BM_Bm2109</name>
</gene>
<dbReference type="OMA" id="QIWNENH"/>
<evidence type="ECO:0000256" key="5">
    <source>
        <dbReference type="ARBA" id="ARBA00022723"/>
    </source>
</evidence>
<dbReference type="Gene3D" id="3.40.50.11840">
    <property type="entry name" value="Diphthamide synthesis DPH1/DPH2 domain 1"/>
    <property type="match status" value="1"/>
</dbReference>
<dbReference type="AlphaFoldDB" id="A0A0H5S0S3"/>
<comment type="similarity">
    <text evidence="3 8">Belongs to the DPH1/DPH2 family. DPH2 subfamily.</text>
</comment>
<dbReference type="SFLD" id="SFLDS00032">
    <property type="entry name" value="Radical_SAM_3-amino-3-carboxyp"/>
    <property type="match status" value="1"/>
</dbReference>
<dbReference type="PANTHER" id="PTHR10762:SF2">
    <property type="entry name" value="2-(3-AMINO-3-CARBOXYPROPYL)HISTIDINE SYNTHASE SUBUNIT 2"/>
    <property type="match status" value="1"/>
</dbReference>
<dbReference type="InterPro" id="IPR010014">
    <property type="entry name" value="DHP2"/>
</dbReference>
<keyword evidence="6 8" id="KW-0408">Iron</keyword>
<protein>
    <recommendedName>
        <fullName evidence="4 8">2-(3-amino-3-carboxypropyl)histidine synthase subunit 2</fullName>
    </recommendedName>
</protein>
<dbReference type="Pfam" id="PF01866">
    <property type="entry name" value="Diphthamide_syn"/>
    <property type="match status" value="1"/>
</dbReference>
<evidence type="ECO:0000256" key="1">
    <source>
        <dbReference type="ARBA" id="ARBA00001966"/>
    </source>
</evidence>
<evidence type="ECO:0000256" key="2">
    <source>
        <dbReference type="ARBA" id="ARBA00005156"/>
    </source>
</evidence>
<dbReference type="PANTHER" id="PTHR10762">
    <property type="entry name" value="DIPHTHAMIDE BIOSYNTHESIS PROTEIN"/>
    <property type="match status" value="1"/>
</dbReference>
<dbReference type="SFLD" id="SFLDG01121">
    <property type="entry name" value="Diphthamide_biosynthesis"/>
    <property type="match status" value="1"/>
</dbReference>
<reference evidence="12" key="4">
    <citation type="submission" date="2019-12" db="UniProtKB">
        <authorList>
            <consortium name="WormBaseParasite"/>
        </authorList>
    </citation>
    <scope>IDENTIFICATION</scope>
</reference>
<dbReference type="GO" id="GO:0046872">
    <property type="term" value="F:metal ion binding"/>
    <property type="evidence" value="ECO:0007669"/>
    <property type="project" value="UniProtKB-KW"/>
</dbReference>
<reference evidence="9" key="2">
    <citation type="submission" date="2012-12" db="EMBL/GenBank/DDBJ databases">
        <authorList>
            <person name="Gao Y.W."/>
            <person name="Fan S.T."/>
            <person name="Sun H.T."/>
            <person name="Wang Z."/>
            <person name="Gao X.L."/>
            <person name="Li Y.G."/>
            <person name="Wang T.C."/>
            <person name="Zhang K."/>
            <person name="Xu W.W."/>
            <person name="Yu Z.J."/>
            <person name="Xia X.Z."/>
        </authorList>
    </citation>
    <scope>NUCLEOTIDE SEQUENCE</scope>
    <source>
        <strain evidence="9">FR3</strain>
    </source>
</reference>
<dbReference type="GeneID" id="6096785"/>
<name>A0A0H5S0S3_BRUMA</name>
<accession>A0A4E9EYI7</accession>
<comment type="pathway">
    <text evidence="2 8">Protein modification; peptidyl-diphthamide biosynthesis.</text>
</comment>
<dbReference type="CTD" id="6096785"/>
<comment type="cofactor">
    <cofactor evidence="1">
        <name>[4Fe-4S] cluster</name>
        <dbReference type="ChEBI" id="CHEBI:49883"/>
    </cofactor>
</comment>
<dbReference type="FunFam" id="3.40.50.11860:FF:000001">
    <property type="entry name" value="2-(3-amino-3-carboxypropyl)histidine synthase subunit 2"/>
    <property type="match status" value="1"/>
</dbReference>
<dbReference type="GO" id="GO:0017183">
    <property type="term" value="P:protein histidyl modification to diphthamide"/>
    <property type="evidence" value="ECO:0007669"/>
    <property type="project" value="UniProtKB-UniPathway"/>
</dbReference>
<dbReference type="WBParaSite" id="Bm2109b.1">
    <property type="protein sequence ID" value="Bm2109b.1"/>
    <property type="gene ID" value="WBGene00222370"/>
</dbReference>
<evidence type="ECO:0000313" key="9">
    <source>
        <dbReference type="EMBL" id="CRZ22101.1"/>
    </source>
</evidence>
<evidence type="ECO:0000313" key="10">
    <source>
        <dbReference type="EMBL" id="VIO89409.1"/>
    </source>
</evidence>
<dbReference type="NCBIfam" id="TIGR00322">
    <property type="entry name" value="diphth2_R"/>
    <property type="match status" value="1"/>
</dbReference>
<reference evidence="10" key="3">
    <citation type="submission" date="2019-04" db="EMBL/GenBank/DDBJ databases">
        <authorList>
            <person name="Howe K."/>
            <person name="Paulini M."/>
            <person name="Williams G."/>
        </authorList>
    </citation>
    <scope>NUCLEOTIDE SEQUENCE [LARGE SCALE GENOMIC DNA]</scope>
    <source>
        <strain evidence="10">FR3</strain>
    </source>
</reference>
<dbReference type="OrthoDB" id="449241at2759"/>
<dbReference type="STRING" id="6279.A0A0H5S0S3"/>
<keyword evidence="7 8" id="KW-0411">Iron-sulfur</keyword>
<comment type="function">
    <text evidence="8">Required for the first step of diphthamide biosynthesis, a post-translational modification of histidine which occurs in elongation factor 2. DPH1 and DPH2 transfer a 3-amino-3-carboxypropyl (ACP) group from S-adenosyl-L-methionine (SAM) to a histidine residue, the reaction is assisted by a reduction system comprising DPH3 and a NADH-dependent reductase. Facilitates the reduction of the catalytic iron-sulfur cluster found in the DPH1 subunit.</text>
</comment>
<evidence type="ECO:0000256" key="4">
    <source>
        <dbReference type="ARBA" id="ARBA00021914"/>
    </source>
</evidence>
<proteinExistence type="inferred from homology"/>
<accession>A0A0H5S0S3</accession>
<dbReference type="InterPro" id="IPR042263">
    <property type="entry name" value="DPH1/DPH2_1"/>
</dbReference>
<dbReference type="Proteomes" id="UP000006672">
    <property type="component" value="Unassembled WGS sequence"/>
</dbReference>
<sequence>MSSFDPGTSVSFMMSSMLSGEHILKQLTKEMDSTKLRIFFDVDSTVSWINNHGYRRVALQFPDYILSFSAEIATVLEKECNGNAKTYILADTTYRSCCVDLIAAEQCGADCIVHYGDSCMSEIVSRIPTRFVFGDMSIEWGKLEKAVYEYKDKFEPNCCLLFDAIYASSSDTLFDLLSKVPGVESLFNCKLLYRSNNYNYNQPSTSTNMNCCLGRVSPKGKQNKTLLFIGETNSPLLSLWLMTNLNCINVFTFSPITLKHSFERTPATRLLKKRLFLIEKLRNAQTVGLVINTLDLIGYREALERTRKLCKVAGKKSYTLAVGKINVAKLSNFANDIEVFIVLSCPYGIILDVSDFYRPVLSLFEAEAALNPQCRWLAGDGWTAEFRHFLNDEIGSEAEISSDFSLITGKMRITGVRGNVNGDINSCNALSAYTAGDYFSERTWKGLDDRYAGESVAVQEGRSGIAAKYNSESFT</sequence>
<dbReference type="GO" id="GO:0051536">
    <property type="term" value="F:iron-sulfur cluster binding"/>
    <property type="evidence" value="ECO:0007669"/>
    <property type="project" value="UniProtKB-KW"/>
</dbReference>
<dbReference type="EMBL" id="CAAKNF010000196">
    <property type="protein sequence ID" value="VIO89409.1"/>
    <property type="molecule type" value="Genomic_DNA"/>
</dbReference>
<evidence type="ECO:0000313" key="11">
    <source>
        <dbReference type="Proteomes" id="UP000006672"/>
    </source>
</evidence>
<evidence type="ECO:0000256" key="6">
    <source>
        <dbReference type="ARBA" id="ARBA00023004"/>
    </source>
</evidence>
<dbReference type="EMBL" id="LN855501">
    <property type="protein sequence ID" value="CRZ22101.1"/>
    <property type="molecule type" value="Genomic_DNA"/>
</dbReference>
<keyword evidence="11" id="KW-1185">Reference proteome</keyword>
<dbReference type="NCBIfam" id="TIGR00272">
    <property type="entry name" value="DPH2"/>
    <property type="match status" value="1"/>
</dbReference>
<dbReference type="InterPro" id="IPR016435">
    <property type="entry name" value="DPH1/DPH2"/>
</dbReference>
<evidence type="ECO:0000256" key="7">
    <source>
        <dbReference type="ARBA" id="ARBA00023014"/>
    </source>
</evidence>
<dbReference type="Gene3D" id="3.40.50.11860">
    <property type="entry name" value="Diphthamide synthesis DPH1/DPH2 domain 3"/>
    <property type="match status" value="1"/>
</dbReference>
<keyword evidence="5 8" id="KW-0479">Metal-binding</keyword>
<reference evidence="9 11" key="1">
    <citation type="journal article" date="2007" name="Science">
        <title>Draft genome of the filarial nematode parasite Brugia malayi.</title>
        <authorList>
            <person name="Ghedin E."/>
            <person name="Wang S."/>
            <person name="Spiro D."/>
            <person name="Caler E."/>
            <person name="Zhao Q."/>
            <person name="Crabtree J."/>
            <person name="Allen J.E."/>
            <person name="Delcher A.L."/>
            <person name="Guiliano D.B."/>
            <person name="Miranda-Saavedra D."/>
            <person name="Angiuoli S.V."/>
            <person name="Creasy T."/>
            <person name="Amedeo P."/>
            <person name="Haas B."/>
            <person name="El-Sayed N.M."/>
            <person name="Wortman J.R."/>
            <person name="Feldblyum T."/>
            <person name="Tallon L."/>
            <person name="Schatz M."/>
            <person name="Shumway M."/>
            <person name="Koo H."/>
            <person name="Salzberg S.L."/>
            <person name="Schobel S."/>
            <person name="Pertea M."/>
            <person name="Pop M."/>
            <person name="White O."/>
            <person name="Barton G.J."/>
            <person name="Carlow C.K."/>
            <person name="Crawford M.J."/>
            <person name="Daub J."/>
            <person name="Dimmic M.W."/>
            <person name="Estes C.F."/>
            <person name="Foster J.M."/>
            <person name="Ganatra M."/>
            <person name="Gregory W.F."/>
            <person name="Johnson N.M."/>
            <person name="Jin J."/>
            <person name="Komuniecki R."/>
            <person name="Korf I."/>
            <person name="Kumar S."/>
            <person name="Laney S."/>
            <person name="Li B.W."/>
            <person name="Li W."/>
            <person name="Lindblom T.H."/>
            <person name="Lustigman S."/>
            <person name="Ma D."/>
            <person name="Maina C.V."/>
            <person name="Martin D.M."/>
            <person name="McCarter J.P."/>
            <person name="McReynolds L."/>
            <person name="Mitreva M."/>
            <person name="Nutman T.B."/>
            <person name="Parkinson J."/>
            <person name="Peregrin-Alvarez J.M."/>
            <person name="Poole C."/>
            <person name="Ren Q."/>
            <person name="Saunders L."/>
            <person name="Sluder A.E."/>
            <person name="Smith K."/>
            <person name="Stanke M."/>
            <person name="Unnasch T.R."/>
            <person name="Ware J."/>
            <person name="Wei A.D."/>
            <person name="Weil G."/>
            <person name="Williams D.J."/>
            <person name="Zhang Y."/>
            <person name="Williams S.A."/>
            <person name="Fraser-Liggett C."/>
            <person name="Slatko B."/>
            <person name="Blaxter M.L."/>
            <person name="Scott A.L."/>
        </authorList>
    </citation>
    <scope>NUCLEOTIDE SEQUENCE</scope>
    <source>
        <strain evidence="9 11">FR3</strain>
    </source>
</reference>
<dbReference type="FunCoup" id="A0A0H5S0S3">
    <property type="interactions" value="2010"/>
</dbReference>
<organism evidence="9">
    <name type="scientific">Brugia malayi</name>
    <name type="common">Filarial nematode worm</name>
    <dbReference type="NCBI Taxonomy" id="6279"/>
    <lineage>
        <taxon>Eukaryota</taxon>
        <taxon>Metazoa</taxon>
        <taxon>Ecdysozoa</taxon>
        <taxon>Nematoda</taxon>
        <taxon>Chromadorea</taxon>
        <taxon>Rhabditida</taxon>
        <taxon>Spirurina</taxon>
        <taxon>Spiruromorpha</taxon>
        <taxon>Filarioidea</taxon>
        <taxon>Onchocercidae</taxon>
        <taxon>Brugia</taxon>
    </lineage>
</organism>